<keyword evidence="2" id="KW-1185">Reference proteome</keyword>
<reference evidence="1 2" key="1">
    <citation type="journal article" date="2007" name="Nature">
        <title>Evolution of genes and genomes on the Drosophila phylogeny.</title>
        <authorList>
            <consortium name="Drosophila 12 Genomes Consortium"/>
            <person name="Clark A.G."/>
            <person name="Eisen M.B."/>
            <person name="Smith D.R."/>
            <person name="Bergman C.M."/>
            <person name="Oliver B."/>
            <person name="Markow T.A."/>
            <person name="Kaufman T.C."/>
            <person name="Kellis M."/>
            <person name="Gelbart W."/>
            <person name="Iyer V.N."/>
            <person name="Pollard D.A."/>
            <person name="Sackton T.B."/>
            <person name="Larracuente A.M."/>
            <person name="Singh N.D."/>
            <person name="Abad J.P."/>
            <person name="Abt D.N."/>
            <person name="Adryan B."/>
            <person name="Aguade M."/>
            <person name="Akashi H."/>
            <person name="Anderson W.W."/>
            <person name="Aquadro C.F."/>
            <person name="Ardell D.H."/>
            <person name="Arguello R."/>
            <person name="Artieri C.G."/>
            <person name="Barbash D.A."/>
            <person name="Barker D."/>
            <person name="Barsanti P."/>
            <person name="Batterham P."/>
            <person name="Batzoglou S."/>
            <person name="Begun D."/>
            <person name="Bhutkar A."/>
            <person name="Blanco E."/>
            <person name="Bosak S.A."/>
            <person name="Bradley R.K."/>
            <person name="Brand A.D."/>
            <person name="Brent M.R."/>
            <person name="Brooks A.N."/>
            <person name="Brown R.H."/>
            <person name="Butlin R.K."/>
            <person name="Caggese C."/>
            <person name="Calvi B.R."/>
            <person name="Bernardo de Carvalho A."/>
            <person name="Caspi A."/>
            <person name="Castrezana S."/>
            <person name="Celniker S.E."/>
            <person name="Chang J.L."/>
            <person name="Chapple C."/>
            <person name="Chatterji S."/>
            <person name="Chinwalla A."/>
            <person name="Civetta A."/>
            <person name="Clifton S.W."/>
            <person name="Comeron J.M."/>
            <person name="Costello J.C."/>
            <person name="Coyne J.A."/>
            <person name="Daub J."/>
            <person name="David R.G."/>
            <person name="Delcher A.L."/>
            <person name="Delehaunty K."/>
            <person name="Do C.B."/>
            <person name="Ebling H."/>
            <person name="Edwards K."/>
            <person name="Eickbush T."/>
            <person name="Evans J.D."/>
            <person name="Filipski A."/>
            <person name="Findeiss S."/>
            <person name="Freyhult E."/>
            <person name="Fulton L."/>
            <person name="Fulton R."/>
            <person name="Garcia A.C."/>
            <person name="Gardiner A."/>
            <person name="Garfield D.A."/>
            <person name="Garvin B.E."/>
            <person name="Gibson G."/>
            <person name="Gilbert D."/>
            <person name="Gnerre S."/>
            <person name="Godfrey J."/>
            <person name="Good R."/>
            <person name="Gotea V."/>
            <person name="Gravely B."/>
            <person name="Greenberg A.J."/>
            <person name="Griffiths-Jones S."/>
            <person name="Gross S."/>
            <person name="Guigo R."/>
            <person name="Gustafson E.A."/>
            <person name="Haerty W."/>
            <person name="Hahn M.W."/>
            <person name="Halligan D.L."/>
            <person name="Halpern A.L."/>
            <person name="Halter G.M."/>
            <person name="Han M.V."/>
            <person name="Heger A."/>
            <person name="Hillier L."/>
            <person name="Hinrichs A.S."/>
            <person name="Holmes I."/>
            <person name="Hoskins R.A."/>
            <person name="Hubisz M.J."/>
            <person name="Hultmark D."/>
            <person name="Huntley M.A."/>
            <person name="Jaffe D.B."/>
            <person name="Jagadeeshan S."/>
            <person name="Jeck W.R."/>
            <person name="Johnson J."/>
            <person name="Jones C.D."/>
            <person name="Jordan W.C."/>
            <person name="Karpen G.H."/>
            <person name="Kataoka E."/>
            <person name="Keightley P.D."/>
            <person name="Kheradpour P."/>
            <person name="Kirkness E.F."/>
            <person name="Koerich L.B."/>
            <person name="Kristiansen K."/>
            <person name="Kudrna D."/>
            <person name="Kulathinal R.J."/>
            <person name="Kumar S."/>
            <person name="Kwok R."/>
            <person name="Lander E."/>
            <person name="Langley C.H."/>
            <person name="Lapoint R."/>
            <person name="Lazzaro B.P."/>
            <person name="Lee S.J."/>
            <person name="Levesque L."/>
            <person name="Li R."/>
            <person name="Lin C.F."/>
            <person name="Lin M.F."/>
            <person name="Lindblad-Toh K."/>
            <person name="Llopart A."/>
            <person name="Long M."/>
            <person name="Low L."/>
            <person name="Lozovsky E."/>
            <person name="Lu J."/>
            <person name="Luo M."/>
            <person name="Machado C.A."/>
            <person name="Makalowski W."/>
            <person name="Marzo M."/>
            <person name="Matsuda M."/>
            <person name="Matzkin L."/>
            <person name="McAllister B."/>
            <person name="McBride C.S."/>
            <person name="McKernan B."/>
            <person name="McKernan K."/>
            <person name="Mendez-Lago M."/>
            <person name="Minx P."/>
            <person name="Mollenhauer M.U."/>
            <person name="Montooth K."/>
            <person name="Mount S.M."/>
            <person name="Mu X."/>
            <person name="Myers E."/>
            <person name="Negre B."/>
            <person name="Newfeld S."/>
            <person name="Nielsen R."/>
            <person name="Noor M.A."/>
            <person name="O'Grady P."/>
            <person name="Pachter L."/>
            <person name="Papaceit M."/>
            <person name="Parisi M.J."/>
            <person name="Parisi M."/>
            <person name="Parts L."/>
            <person name="Pedersen J.S."/>
            <person name="Pesole G."/>
            <person name="Phillippy A.M."/>
            <person name="Ponting C.P."/>
            <person name="Pop M."/>
            <person name="Porcelli D."/>
            <person name="Powell J.R."/>
            <person name="Prohaska S."/>
            <person name="Pruitt K."/>
            <person name="Puig M."/>
            <person name="Quesneville H."/>
            <person name="Ram K.R."/>
            <person name="Rand D."/>
            <person name="Rasmussen M.D."/>
            <person name="Reed L.K."/>
            <person name="Reenan R."/>
            <person name="Reily A."/>
            <person name="Remington K.A."/>
            <person name="Rieger T.T."/>
            <person name="Ritchie M.G."/>
            <person name="Robin C."/>
            <person name="Rogers Y.H."/>
            <person name="Rohde C."/>
            <person name="Rozas J."/>
            <person name="Rubenfield M.J."/>
            <person name="Ruiz A."/>
            <person name="Russo S."/>
            <person name="Salzberg S.L."/>
            <person name="Sanchez-Gracia A."/>
            <person name="Saranga D.J."/>
            <person name="Sato H."/>
            <person name="Schaeffer S.W."/>
            <person name="Schatz M.C."/>
            <person name="Schlenke T."/>
            <person name="Schwartz R."/>
            <person name="Segarra C."/>
            <person name="Singh R.S."/>
            <person name="Sirot L."/>
            <person name="Sirota M."/>
            <person name="Sisneros N.B."/>
            <person name="Smith C.D."/>
            <person name="Smith T.F."/>
            <person name="Spieth J."/>
            <person name="Stage D.E."/>
            <person name="Stark A."/>
            <person name="Stephan W."/>
            <person name="Strausberg R.L."/>
            <person name="Strempel S."/>
            <person name="Sturgill D."/>
            <person name="Sutton G."/>
            <person name="Sutton G.G."/>
            <person name="Tao W."/>
            <person name="Teichmann S."/>
            <person name="Tobari Y.N."/>
            <person name="Tomimura Y."/>
            <person name="Tsolas J.M."/>
            <person name="Valente V.L."/>
            <person name="Venter E."/>
            <person name="Venter J.C."/>
            <person name="Vicario S."/>
            <person name="Vieira F.G."/>
            <person name="Vilella A.J."/>
            <person name="Villasante A."/>
            <person name="Walenz B."/>
            <person name="Wang J."/>
            <person name="Wasserman M."/>
            <person name="Watts T."/>
            <person name="Wilson D."/>
            <person name="Wilson R.K."/>
            <person name="Wing R.A."/>
            <person name="Wolfner M.F."/>
            <person name="Wong A."/>
            <person name="Wong G.K."/>
            <person name="Wu C.I."/>
            <person name="Wu G."/>
            <person name="Yamamoto D."/>
            <person name="Yang H.P."/>
            <person name="Yang S.P."/>
            <person name="Yorke J.A."/>
            <person name="Yoshida K."/>
            <person name="Zdobnov E."/>
            <person name="Zhang P."/>
            <person name="Zhang Y."/>
            <person name="Zimin A.V."/>
            <person name="Baldwin J."/>
            <person name="Abdouelleil A."/>
            <person name="Abdulkadir J."/>
            <person name="Abebe A."/>
            <person name="Abera B."/>
            <person name="Abreu J."/>
            <person name="Acer S.C."/>
            <person name="Aftuck L."/>
            <person name="Alexander A."/>
            <person name="An P."/>
            <person name="Anderson E."/>
            <person name="Anderson S."/>
            <person name="Arachi H."/>
            <person name="Azer M."/>
            <person name="Bachantsang P."/>
            <person name="Barry A."/>
            <person name="Bayul T."/>
            <person name="Berlin A."/>
            <person name="Bessette D."/>
            <person name="Bloom T."/>
            <person name="Blye J."/>
            <person name="Boguslavskiy L."/>
            <person name="Bonnet C."/>
            <person name="Boukhgalter B."/>
            <person name="Bourzgui I."/>
            <person name="Brown A."/>
            <person name="Cahill P."/>
            <person name="Channer S."/>
            <person name="Cheshatsang Y."/>
            <person name="Chuda L."/>
            <person name="Citroen M."/>
            <person name="Collymore A."/>
            <person name="Cooke P."/>
            <person name="Costello M."/>
            <person name="D'Aco K."/>
            <person name="Daza R."/>
            <person name="De Haan G."/>
            <person name="DeGray S."/>
            <person name="DeMaso C."/>
            <person name="Dhargay N."/>
            <person name="Dooley K."/>
            <person name="Dooley E."/>
            <person name="Doricent M."/>
            <person name="Dorje P."/>
            <person name="Dorjee K."/>
            <person name="Dupes A."/>
            <person name="Elong R."/>
            <person name="Falk J."/>
            <person name="Farina A."/>
            <person name="Faro S."/>
            <person name="Ferguson D."/>
            <person name="Fisher S."/>
            <person name="Foley C.D."/>
            <person name="Franke A."/>
            <person name="Friedrich D."/>
            <person name="Gadbois L."/>
            <person name="Gearin G."/>
            <person name="Gearin C.R."/>
            <person name="Giannoukos G."/>
            <person name="Goode T."/>
            <person name="Graham J."/>
            <person name="Grandbois E."/>
            <person name="Grewal S."/>
            <person name="Gyaltsen K."/>
            <person name="Hafez N."/>
            <person name="Hagos B."/>
            <person name="Hall J."/>
            <person name="Henson C."/>
            <person name="Hollinger A."/>
            <person name="Honan T."/>
            <person name="Huard M.D."/>
            <person name="Hughes L."/>
            <person name="Hurhula B."/>
            <person name="Husby M.E."/>
            <person name="Kamat A."/>
            <person name="Kanga B."/>
            <person name="Kashin S."/>
            <person name="Khazanovich D."/>
            <person name="Kisner P."/>
            <person name="Lance K."/>
            <person name="Lara M."/>
            <person name="Lee W."/>
            <person name="Lennon N."/>
            <person name="Letendre F."/>
            <person name="LeVine R."/>
            <person name="Lipovsky A."/>
            <person name="Liu X."/>
            <person name="Liu J."/>
            <person name="Liu S."/>
            <person name="Lokyitsang T."/>
            <person name="Lokyitsang Y."/>
            <person name="Lubonja R."/>
            <person name="Lui A."/>
            <person name="MacDonald P."/>
            <person name="Magnisalis V."/>
            <person name="Maru K."/>
            <person name="Matthews C."/>
            <person name="McCusker W."/>
            <person name="McDonough S."/>
            <person name="Mehta T."/>
            <person name="Meldrim J."/>
            <person name="Meneus L."/>
            <person name="Mihai O."/>
            <person name="Mihalev A."/>
            <person name="Mihova T."/>
            <person name="Mittelman R."/>
            <person name="Mlenga V."/>
            <person name="Montmayeur A."/>
            <person name="Mulrain L."/>
            <person name="Navidi A."/>
            <person name="Naylor J."/>
            <person name="Negash T."/>
            <person name="Nguyen T."/>
            <person name="Nguyen N."/>
            <person name="Nicol R."/>
            <person name="Norbu C."/>
            <person name="Norbu N."/>
            <person name="Novod N."/>
            <person name="O'Neill B."/>
            <person name="Osman S."/>
            <person name="Markiewicz E."/>
            <person name="Oyono O.L."/>
            <person name="Patti C."/>
            <person name="Phunkhang P."/>
            <person name="Pierre F."/>
            <person name="Priest M."/>
            <person name="Raghuraman S."/>
            <person name="Rege F."/>
            <person name="Reyes R."/>
            <person name="Rise C."/>
            <person name="Rogov P."/>
            <person name="Ross K."/>
            <person name="Ryan E."/>
            <person name="Settipalli S."/>
            <person name="Shea T."/>
            <person name="Sherpa N."/>
            <person name="Shi L."/>
            <person name="Shih D."/>
            <person name="Sparrow T."/>
            <person name="Spaulding J."/>
            <person name="Stalker J."/>
            <person name="Stange-Thomann N."/>
            <person name="Stavropoulos S."/>
            <person name="Stone C."/>
            <person name="Strader C."/>
            <person name="Tesfaye S."/>
            <person name="Thomson T."/>
            <person name="Thoulutsang Y."/>
            <person name="Thoulutsang D."/>
            <person name="Topham K."/>
            <person name="Topping I."/>
            <person name="Tsamla T."/>
            <person name="Vassiliev H."/>
            <person name="Vo A."/>
            <person name="Wangchuk T."/>
            <person name="Wangdi T."/>
            <person name="Weiand M."/>
            <person name="Wilkinson J."/>
            <person name="Wilson A."/>
            <person name="Yadav S."/>
            <person name="Young G."/>
            <person name="Yu Q."/>
            <person name="Zembek L."/>
            <person name="Zhong D."/>
            <person name="Zimmer A."/>
            <person name="Zwirko Z."/>
            <person name="Jaffe D.B."/>
            <person name="Alvarez P."/>
            <person name="Brockman W."/>
            <person name="Butler J."/>
            <person name="Chin C."/>
            <person name="Gnerre S."/>
            <person name="Grabherr M."/>
            <person name="Kleber M."/>
            <person name="Mauceli E."/>
            <person name="MacCallum I."/>
        </authorList>
    </citation>
    <scope>NUCLEOTIDE SEQUENCE [LARGE SCALE GENOMIC DNA]</scope>
    <source>
        <strain evidence="2">white501</strain>
    </source>
</reference>
<protein>
    <submittedName>
        <fullName evidence="1">GD10115</fullName>
    </submittedName>
</protein>
<dbReference type="HOGENOM" id="CLU_1176521_0_0_1"/>
<accession>B4NV56</accession>
<sequence>MVGAADVFKYEAPLVPLQEGTVWRVNGHFKLAHVIDMRRFESLVQEARREAVQLTDPRIAALVAHYLEESQEESIVKSADQQVRINAGFFDASHDSLRQLNEVAARVNAIDGDVHTATTLLHKALIINSQVGELTQACQLAKSGIVNSRLLDHEEVQVILTEVRNLPYQNAVEALEFSRPSLLTNGTTLLYILAMPKVAPKEYRLLLLLSATLKGKQVMLRHDKVAVSTSRKHMLW</sequence>
<evidence type="ECO:0000313" key="1">
    <source>
        <dbReference type="EMBL" id="EDX15931.1"/>
    </source>
</evidence>
<dbReference type="OMA" id="WRVNGHF"/>
<dbReference type="EMBL" id="CH986094">
    <property type="protein sequence ID" value="EDX15931.1"/>
    <property type="molecule type" value="Genomic_DNA"/>
</dbReference>
<dbReference type="Proteomes" id="UP000000304">
    <property type="component" value="Unassembled WGS sequence"/>
</dbReference>
<dbReference type="InterPro" id="IPR009882">
    <property type="entry name" value="Gypsy"/>
</dbReference>
<evidence type="ECO:0000313" key="2">
    <source>
        <dbReference type="Proteomes" id="UP000000304"/>
    </source>
</evidence>
<dbReference type="PhylomeDB" id="B4NV56"/>
<name>B4NV56_DROSI</name>
<organism evidence="1 2">
    <name type="scientific">Drosophila simulans</name>
    <name type="common">Fruit fly</name>
    <dbReference type="NCBI Taxonomy" id="7240"/>
    <lineage>
        <taxon>Eukaryota</taxon>
        <taxon>Metazoa</taxon>
        <taxon>Ecdysozoa</taxon>
        <taxon>Arthropoda</taxon>
        <taxon>Hexapoda</taxon>
        <taxon>Insecta</taxon>
        <taxon>Pterygota</taxon>
        <taxon>Neoptera</taxon>
        <taxon>Endopterygota</taxon>
        <taxon>Diptera</taxon>
        <taxon>Brachycera</taxon>
        <taxon>Muscomorpha</taxon>
        <taxon>Ephydroidea</taxon>
        <taxon>Drosophilidae</taxon>
        <taxon>Drosophila</taxon>
        <taxon>Sophophora</taxon>
    </lineage>
</organism>
<proteinExistence type="predicted"/>
<dbReference type="Pfam" id="PF07253">
    <property type="entry name" value="Gypsy"/>
    <property type="match status" value="1"/>
</dbReference>
<dbReference type="AlphaFoldDB" id="B4NV56"/>
<gene>
    <name evidence="1" type="primary">Dsim\GD10115</name>
    <name evidence="1" type="ORF">Dsim_GD10115</name>
</gene>